<dbReference type="Proteomes" id="UP000887565">
    <property type="component" value="Unplaced"/>
</dbReference>
<sequence length="65" mass="7139">MLTLAIRMDLILKMPNGTGARLRGTAPLGPKPKPDSPNAKIRLKTQFLCSSSCDMRRLPQAKAFN</sequence>
<evidence type="ECO:0000313" key="2">
    <source>
        <dbReference type="Proteomes" id="UP000887565"/>
    </source>
</evidence>
<evidence type="ECO:0000256" key="1">
    <source>
        <dbReference type="SAM" id="MobiDB-lite"/>
    </source>
</evidence>
<organism evidence="2 3">
    <name type="scientific">Romanomermis culicivorax</name>
    <name type="common">Nematode worm</name>
    <dbReference type="NCBI Taxonomy" id="13658"/>
    <lineage>
        <taxon>Eukaryota</taxon>
        <taxon>Metazoa</taxon>
        <taxon>Ecdysozoa</taxon>
        <taxon>Nematoda</taxon>
        <taxon>Enoplea</taxon>
        <taxon>Dorylaimia</taxon>
        <taxon>Mermithida</taxon>
        <taxon>Mermithoidea</taxon>
        <taxon>Mermithidae</taxon>
        <taxon>Romanomermis</taxon>
    </lineage>
</organism>
<keyword evidence="2" id="KW-1185">Reference proteome</keyword>
<proteinExistence type="predicted"/>
<reference evidence="3" key="1">
    <citation type="submission" date="2022-11" db="UniProtKB">
        <authorList>
            <consortium name="WormBaseParasite"/>
        </authorList>
    </citation>
    <scope>IDENTIFICATION</scope>
</reference>
<name>A0A915KB16_ROMCU</name>
<accession>A0A915KB16</accession>
<dbReference type="AlphaFoldDB" id="A0A915KB16"/>
<dbReference type="WBParaSite" id="nRc.2.0.1.t35113-RA">
    <property type="protein sequence ID" value="nRc.2.0.1.t35113-RA"/>
    <property type="gene ID" value="nRc.2.0.1.g35113"/>
</dbReference>
<protein>
    <submittedName>
        <fullName evidence="3">Uncharacterized protein</fullName>
    </submittedName>
</protein>
<feature type="region of interest" description="Disordered" evidence="1">
    <location>
        <begin position="19"/>
        <end position="39"/>
    </location>
</feature>
<evidence type="ECO:0000313" key="3">
    <source>
        <dbReference type="WBParaSite" id="nRc.2.0.1.t35113-RA"/>
    </source>
</evidence>